<name>A0A0V1MK50_9BILA</name>
<reference evidence="1 2" key="1">
    <citation type="submission" date="2015-01" db="EMBL/GenBank/DDBJ databases">
        <title>Evolution of Trichinella species and genotypes.</title>
        <authorList>
            <person name="Korhonen P.K."/>
            <person name="Edoardo P."/>
            <person name="Giuseppe L.R."/>
            <person name="Gasser R.B."/>
        </authorList>
    </citation>
    <scope>NUCLEOTIDE SEQUENCE [LARGE SCALE GENOMIC DNA]</scope>
    <source>
        <strain evidence="1">ISS1980</strain>
    </source>
</reference>
<evidence type="ECO:0000313" key="2">
    <source>
        <dbReference type="Proteomes" id="UP000054843"/>
    </source>
</evidence>
<dbReference type="AlphaFoldDB" id="A0A0V1MK50"/>
<accession>A0A0V1MK50</accession>
<gene>
    <name evidence="1" type="ORF">T10_7599</name>
</gene>
<proteinExistence type="predicted"/>
<organism evidence="1 2">
    <name type="scientific">Trichinella papuae</name>
    <dbReference type="NCBI Taxonomy" id="268474"/>
    <lineage>
        <taxon>Eukaryota</taxon>
        <taxon>Metazoa</taxon>
        <taxon>Ecdysozoa</taxon>
        <taxon>Nematoda</taxon>
        <taxon>Enoplea</taxon>
        <taxon>Dorylaimia</taxon>
        <taxon>Trichinellida</taxon>
        <taxon>Trichinellidae</taxon>
        <taxon>Trichinella</taxon>
    </lineage>
</organism>
<comment type="caution">
    <text evidence="1">The sequence shown here is derived from an EMBL/GenBank/DDBJ whole genome shotgun (WGS) entry which is preliminary data.</text>
</comment>
<evidence type="ECO:0000313" key="1">
    <source>
        <dbReference type="EMBL" id="KRZ72141.1"/>
    </source>
</evidence>
<dbReference type="Proteomes" id="UP000054843">
    <property type="component" value="Unassembled WGS sequence"/>
</dbReference>
<dbReference type="EMBL" id="JYDO01000083">
    <property type="protein sequence ID" value="KRZ72141.1"/>
    <property type="molecule type" value="Genomic_DNA"/>
</dbReference>
<keyword evidence="2" id="KW-1185">Reference proteome</keyword>
<protein>
    <submittedName>
        <fullName evidence="1">Uncharacterized protein</fullName>
    </submittedName>
</protein>
<sequence length="82" mass="9287">MYEICTVDNSRKASLLETVHTLCTALYKLYPRLTENIAIGGQSGFWSRITMLITHEMAIINVKIFSRSKLTLKKVQGVVRKG</sequence>